<dbReference type="AlphaFoldDB" id="A0A8H7BX66"/>
<dbReference type="Pfam" id="PF00787">
    <property type="entry name" value="PX"/>
    <property type="match status" value="1"/>
</dbReference>
<name>A0A8H7BX66_9FUNG</name>
<evidence type="ECO:0000313" key="3">
    <source>
        <dbReference type="Proteomes" id="UP000605846"/>
    </source>
</evidence>
<proteinExistence type="predicted"/>
<dbReference type="PROSITE" id="PS50195">
    <property type="entry name" value="PX"/>
    <property type="match status" value="1"/>
</dbReference>
<organism evidence="2 3">
    <name type="scientific">Apophysomyces ossiformis</name>
    <dbReference type="NCBI Taxonomy" id="679940"/>
    <lineage>
        <taxon>Eukaryota</taxon>
        <taxon>Fungi</taxon>
        <taxon>Fungi incertae sedis</taxon>
        <taxon>Mucoromycota</taxon>
        <taxon>Mucoromycotina</taxon>
        <taxon>Mucoromycetes</taxon>
        <taxon>Mucorales</taxon>
        <taxon>Mucorineae</taxon>
        <taxon>Mucoraceae</taxon>
        <taxon>Apophysomyces</taxon>
    </lineage>
</organism>
<dbReference type="EMBL" id="JABAYA010000024">
    <property type="protein sequence ID" value="KAF7729554.1"/>
    <property type="molecule type" value="Genomic_DNA"/>
</dbReference>
<dbReference type="Gene3D" id="3.30.1520.10">
    <property type="entry name" value="Phox-like domain"/>
    <property type="match status" value="1"/>
</dbReference>
<dbReference type="InterPro" id="IPR036871">
    <property type="entry name" value="PX_dom_sf"/>
</dbReference>
<dbReference type="OrthoDB" id="5593994at2759"/>
<evidence type="ECO:0000313" key="2">
    <source>
        <dbReference type="EMBL" id="KAF7729554.1"/>
    </source>
</evidence>
<dbReference type="Gene3D" id="3.10.20.90">
    <property type="entry name" value="Phosphatidylinositol 3-kinase Catalytic Subunit, Chain A, domain 1"/>
    <property type="match status" value="1"/>
</dbReference>
<dbReference type="InterPro" id="IPR001683">
    <property type="entry name" value="PX_dom"/>
</dbReference>
<evidence type="ECO:0000259" key="1">
    <source>
        <dbReference type="PROSITE" id="PS50195"/>
    </source>
</evidence>
<accession>A0A8H7BX66</accession>
<keyword evidence="3" id="KW-1185">Reference proteome</keyword>
<reference evidence="2" key="1">
    <citation type="submission" date="2020-01" db="EMBL/GenBank/DDBJ databases">
        <title>Genome Sequencing of Three Apophysomyces-Like Fungal Strains Confirms a Novel Fungal Genus in the Mucoromycota with divergent Burkholderia-like Endosymbiotic Bacteria.</title>
        <authorList>
            <person name="Stajich J.E."/>
            <person name="Macias A.M."/>
            <person name="Carter-House D."/>
            <person name="Lovett B."/>
            <person name="Kasson L.R."/>
            <person name="Berry K."/>
            <person name="Grigoriev I."/>
            <person name="Chang Y."/>
            <person name="Spatafora J."/>
            <person name="Kasson M.T."/>
        </authorList>
    </citation>
    <scope>NUCLEOTIDE SEQUENCE</scope>
    <source>
        <strain evidence="2">NRRL A-21654</strain>
    </source>
</reference>
<dbReference type="SUPFAM" id="SSF64268">
    <property type="entry name" value="PX domain"/>
    <property type="match status" value="1"/>
</dbReference>
<comment type="caution">
    <text evidence="2">The sequence shown here is derived from an EMBL/GenBank/DDBJ whole genome shotgun (WGS) entry which is preliminary data.</text>
</comment>
<sequence>MGIPVLRRPYLIARRYDDFVHFAHAIHENANRAGSRLDLPKIKGRLNILPNKHIHVQRRAELDKFIQAFFNQPGSVTKSLIAQEFFGLQKADTEQQVQRDHHDNHNAMIQQQTPSRLTRSRSHVEAVPSAPQPTIQKSASQPNLVEPFLVFRDKDMPVHPLSPRPYGPAEFKFSSSEQVSRWKRLPSIRERAAPSPTPSTSTLSSFCAQAASKIIPWSTKQQQPPLTIAVAQTPLTVDIPTPTTPLPHSDRNNSIGSAHCHSMMALPSPSSTSSTSSTSSYLSEATAATSIAPSPTTSPTLRKIKIKVIYDVDNIIVIQVPRSISLQELRSRIAQKFSDPSMGVLKLEKEFVLLFNDARSSSSTTTSSTPVTLIGKEQDLAQAMNTKWNRLEKITLRCIV</sequence>
<protein>
    <recommendedName>
        <fullName evidence="1">PX domain-containing protein</fullName>
    </recommendedName>
</protein>
<dbReference type="Proteomes" id="UP000605846">
    <property type="component" value="Unassembled WGS sequence"/>
</dbReference>
<feature type="domain" description="PX" evidence="1">
    <location>
        <begin position="1"/>
        <end position="93"/>
    </location>
</feature>
<dbReference type="SUPFAM" id="SSF54277">
    <property type="entry name" value="CAD &amp; PB1 domains"/>
    <property type="match status" value="1"/>
</dbReference>
<gene>
    <name evidence="2" type="ORF">EC973_004229</name>
</gene>
<dbReference type="GO" id="GO:0035091">
    <property type="term" value="F:phosphatidylinositol binding"/>
    <property type="evidence" value="ECO:0007669"/>
    <property type="project" value="InterPro"/>
</dbReference>